<comment type="caution">
    <text evidence="1">The sequence shown here is derived from an EMBL/GenBank/DDBJ whole genome shotgun (WGS) entry which is preliminary data.</text>
</comment>
<proteinExistence type="predicted"/>
<gene>
    <name evidence="1" type="ORF">J2S55_008523</name>
</gene>
<dbReference type="EMBL" id="JAUSRB010000002">
    <property type="protein sequence ID" value="MDP9869257.1"/>
    <property type="molecule type" value="Genomic_DNA"/>
</dbReference>
<evidence type="ECO:0000313" key="1">
    <source>
        <dbReference type="EMBL" id="MDP9869257.1"/>
    </source>
</evidence>
<protein>
    <recommendedName>
        <fullName evidence="3">CHAT domain-containing protein</fullName>
    </recommendedName>
</protein>
<accession>A0ABT9RK86</accession>
<reference evidence="1 2" key="1">
    <citation type="submission" date="2023-07" db="EMBL/GenBank/DDBJ databases">
        <title>Sequencing the genomes of 1000 actinobacteria strains.</title>
        <authorList>
            <person name="Klenk H.-P."/>
        </authorList>
    </citation>
    <scope>NUCLEOTIDE SEQUENCE [LARGE SCALE GENOMIC DNA]</scope>
    <source>
        <strain evidence="1 2">DSM 44109</strain>
    </source>
</reference>
<organism evidence="1 2">
    <name type="scientific">Streptosporangium brasiliense</name>
    <dbReference type="NCBI Taxonomy" id="47480"/>
    <lineage>
        <taxon>Bacteria</taxon>
        <taxon>Bacillati</taxon>
        <taxon>Actinomycetota</taxon>
        <taxon>Actinomycetes</taxon>
        <taxon>Streptosporangiales</taxon>
        <taxon>Streptosporangiaceae</taxon>
        <taxon>Streptosporangium</taxon>
    </lineage>
</organism>
<sequence length="608" mass="65279">MTGLQSAFRAVASAADFERAVAEFQAAWSEGRREAAVPVWIGERSDLGTALDLAAGLYPALRQPPRHVAGVVLGDVPEAVRSFARPLARQWTDGEPSAGDGSLVVLGRYEDLRMEILGPVLVDAYRRDRDVFLLTGRDLHSLTWMIAKQYGEVAAGGETGLFTDLDTEPVSTSATYYDSRTVDGVDLTRVVAERVWKRVMVSGHGTEDSINLGAHTVCGRSPVAGPERPGPTCAYGRGCYKPEDKLLPAHRVRAAELVLSGCDSGALADLASYSPRYQLLLNAVDGPAQTVVAALSMHQSARVENLIWLDSADRGGSTARLLNASLTTMHPYPTFIQVGLPSSAYGDPAPPAPVVEEEPAGLVRDLGSRARGFLMTGMLPAAHPLREGFERVAEKAETTAVRPIMGLAAERSAFLRSLRDDARSLDEAMAVRMAERPDDGLAEFPRFFGDRSSVSLSGATTTPCVLCGRTAWQYRRRGFSVCVPDTTAHVCLSCGPVGYTMDGGVRLDADAAPAVFAGAALRIEATVEPARPGPVQVGVIVPWSLRAQISPALHGVRLGRRERRSVLFDIRLDPSAPPQEHHFTVFGVQDLAISLLRCPFAVLPPEEA</sequence>
<evidence type="ECO:0000313" key="2">
    <source>
        <dbReference type="Proteomes" id="UP001230426"/>
    </source>
</evidence>
<evidence type="ECO:0008006" key="3">
    <source>
        <dbReference type="Google" id="ProtNLM"/>
    </source>
</evidence>
<keyword evidence="2" id="KW-1185">Reference proteome</keyword>
<dbReference type="RefSeq" id="WP_306872958.1">
    <property type="nucleotide sequence ID" value="NZ_JAUSRB010000002.1"/>
</dbReference>
<dbReference type="Proteomes" id="UP001230426">
    <property type="component" value="Unassembled WGS sequence"/>
</dbReference>
<name>A0ABT9RK86_9ACTN</name>